<dbReference type="SUPFAM" id="SSF140383">
    <property type="entry name" value="BSD domain-like"/>
    <property type="match status" value="1"/>
</dbReference>
<protein>
    <recommendedName>
        <fullName evidence="2">BSD domain-containing protein</fullName>
    </recommendedName>
</protein>
<dbReference type="Pfam" id="PF03909">
    <property type="entry name" value="BSD"/>
    <property type="match status" value="1"/>
</dbReference>
<feature type="compositionally biased region" description="Basic and acidic residues" evidence="1">
    <location>
        <begin position="461"/>
        <end position="471"/>
    </location>
</feature>
<dbReference type="GO" id="GO:0005737">
    <property type="term" value="C:cytoplasm"/>
    <property type="evidence" value="ECO:0007669"/>
    <property type="project" value="TreeGrafter"/>
</dbReference>
<feature type="compositionally biased region" description="Acidic residues" evidence="1">
    <location>
        <begin position="317"/>
        <end position="328"/>
    </location>
</feature>
<dbReference type="Gene3D" id="1.10.3970.10">
    <property type="entry name" value="BSD domain"/>
    <property type="match status" value="1"/>
</dbReference>
<keyword evidence="4" id="KW-1185">Reference proteome</keyword>
<dbReference type="InterPro" id="IPR005607">
    <property type="entry name" value="BSD_dom"/>
</dbReference>
<dbReference type="PANTHER" id="PTHR16019:SF5">
    <property type="entry name" value="BSD DOMAIN-CONTAINING PROTEIN 1"/>
    <property type="match status" value="1"/>
</dbReference>
<evidence type="ECO:0000313" key="4">
    <source>
        <dbReference type="Proteomes" id="UP000236161"/>
    </source>
</evidence>
<dbReference type="SMART" id="SM00751">
    <property type="entry name" value="BSD"/>
    <property type="match status" value="1"/>
</dbReference>
<feature type="compositionally biased region" description="Basic and acidic residues" evidence="1">
    <location>
        <begin position="329"/>
        <end position="341"/>
    </location>
</feature>
<organism evidence="3 4">
    <name type="scientific">Apostasia shenzhenica</name>
    <dbReference type="NCBI Taxonomy" id="1088818"/>
    <lineage>
        <taxon>Eukaryota</taxon>
        <taxon>Viridiplantae</taxon>
        <taxon>Streptophyta</taxon>
        <taxon>Embryophyta</taxon>
        <taxon>Tracheophyta</taxon>
        <taxon>Spermatophyta</taxon>
        <taxon>Magnoliopsida</taxon>
        <taxon>Liliopsida</taxon>
        <taxon>Asparagales</taxon>
        <taxon>Orchidaceae</taxon>
        <taxon>Apostasioideae</taxon>
        <taxon>Apostasia</taxon>
    </lineage>
</organism>
<dbReference type="STRING" id="1088818.A0A2I0AH84"/>
<dbReference type="Proteomes" id="UP000236161">
    <property type="component" value="Unassembled WGS sequence"/>
</dbReference>
<feature type="compositionally biased region" description="Acidic residues" evidence="1">
    <location>
        <begin position="28"/>
        <end position="47"/>
    </location>
</feature>
<evidence type="ECO:0000313" key="3">
    <source>
        <dbReference type="EMBL" id="PKA54856.1"/>
    </source>
</evidence>
<evidence type="ECO:0000256" key="1">
    <source>
        <dbReference type="SAM" id="MobiDB-lite"/>
    </source>
</evidence>
<feature type="compositionally biased region" description="Basic and acidic residues" evidence="1">
    <location>
        <begin position="401"/>
        <end position="421"/>
    </location>
</feature>
<dbReference type="AlphaFoldDB" id="A0A2I0AH84"/>
<evidence type="ECO:0000259" key="2">
    <source>
        <dbReference type="PROSITE" id="PS50858"/>
    </source>
</evidence>
<feature type="compositionally biased region" description="Acidic residues" evidence="1">
    <location>
        <begin position="432"/>
        <end position="447"/>
    </location>
</feature>
<feature type="compositionally biased region" description="Polar residues" evidence="1">
    <location>
        <begin position="383"/>
        <end position="400"/>
    </location>
</feature>
<sequence length="491" mass="54053">MDFFKSVFSSDRDASRPSREADSTQRPDEDDEGEAAADDEMTSDGDADDKPNPKSSSPWVGLGGLIKTFAFKSESVIQTYRRDLEEFGSGLRKETTVIREVASRAVRDLPTSFEAGAAAAQESLESVGQAIDDFGGSVWRGTADIISHGRDALLAADSDADASSSDLQTPSAGVASSGSKRYSRFEVQVIALQSDPSTFSEEPEDAQDFSNWKSEFKLDEKVEDIETLCYDNGTLENLFEKLVPSIVDYETFWSRYFYKLHKLRQAEDVRASLVKRVISREDEDEDLTWEVDDDEEVEKNEEEAVKVGENVGKGDEEIKEGDEDIKEEDESKVNNKDVSKDEYLEAGKGKIAAGGIVEAAESVEEEKPVKEAEEMGSKLDDNIASSSIGDKQASNESTNNSDDKVPADAKSELVESCKDSDISIVSSQPSLPEEEDLGWDEIEDLGEHEDKKVGGSSSSPNKDDLRKRLSVAEDDEDLSWDIEDDDEPSKP</sequence>
<feature type="compositionally biased region" description="Basic and acidic residues" evidence="1">
    <location>
        <begin position="10"/>
        <end position="27"/>
    </location>
</feature>
<feature type="compositionally biased region" description="Acidic residues" evidence="1">
    <location>
        <begin position="472"/>
        <end position="491"/>
    </location>
</feature>
<reference evidence="3 4" key="1">
    <citation type="journal article" date="2017" name="Nature">
        <title>The Apostasia genome and the evolution of orchids.</title>
        <authorList>
            <person name="Zhang G.Q."/>
            <person name="Liu K.W."/>
            <person name="Li Z."/>
            <person name="Lohaus R."/>
            <person name="Hsiao Y.Y."/>
            <person name="Niu S.C."/>
            <person name="Wang J.Y."/>
            <person name="Lin Y.C."/>
            <person name="Xu Q."/>
            <person name="Chen L.J."/>
            <person name="Yoshida K."/>
            <person name="Fujiwara S."/>
            <person name="Wang Z.W."/>
            <person name="Zhang Y.Q."/>
            <person name="Mitsuda N."/>
            <person name="Wang M."/>
            <person name="Liu G.H."/>
            <person name="Pecoraro L."/>
            <person name="Huang H.X."/>
            <person name="Xiao X.J."/>
            <person name="Lin M."/>
            <person name="Wu X.Y."/>
            <person name="Wu W.L."/>
            <person name="Chen Y.Y."/>
            <person name="Chang S.B."/>
            <person name="Sakamoto S."/>
            <person name="Ohme-Takagi M."/>
            <person name="Yagi M."/>
            <person name="Zeng S.J."/>
            <person name="Shen C.Y."/>
            <person name="Yeh C.M."/>
            <person name="Luo Y.B."/>
            <person name="Tsai W.C."/>
            <person name="Van de Peer Y."/>
            <person name="Liu Z.J."/>
        </authorList>
    </citation>
    <scope>NUCLEOTIDE SEQUENCE [LARGE SCALE GENOMIC DNA]</scope>
    <source>
        <strain evidence="4">cv. Shenzhen</strain>
        <tissue evidence="3">Stem</tissue>
    </source>
</reference>
<dbReference type="OrthoDB" id="73788at2759"/>
<feature type="compositionally biased region" description="Basic and acidic residues" evidence="1">
    <location>
        <begin position="365"/>
        <end position="381"/>
    </location>
</feature>
<proteinExistence type="predicted"/>
<feature type="compositionally biased region" description="Basic and acidic residues" evidence="1">
    <location>
        <begin position="302"/>
        <end position="316"/>
    </location>
</feature>
<feature type="region of interest" description="Disordered" evidence="1">
    <location>
        <begin position="1"/>
        <end position="61"/>
    </location>
</feature>
<accession>A0A2I0AH84</accession>
<feature type="region of interest" description="Disordered" evidence="1">
    <location>
        <begin position="359"/>
        <end position="491"/>
    </location>
</feature>
<dbReference type="InterPro" id="IPR035925">
    <property type="entry name" value="BSD_dom_sf"/>
</dbReference>
<name>A0A2I0AH84_9ASPA</name>
<gene>
    <name evidence="3" type="ORF">AXF42_Ash000691</name>
</gene>
<feature type="region of interest" description="Disordered" evidence="1">
    <location>
        <begin position="294"/>
        <end position="341"/>
    </location>
</feature>
<dbReference type="InterPro" id="IPR051494">
    <property type="entry name" value="BSD_domain-containing"/>
</dbReference>
<feature type="domain" description="BSD" evidence="2">
    <location>
        <begin position="212"/>
        <end position="264"/>
    </location>
</feature>
<dbReference type="PROSITE" id="PS50858">
    <property type="entry name" value="BSD"/>
    <property type="match status" value="1"/>
</dbReference>
<dbReference type="PANTHER" id="PTHR16019">
    <property type="entry name" value="SYNAPSE-ASSOCIATED PROTEIN"/>
    <property type="match status" value="1"/>
</dbReference>
<dbReference type="EMBL" id="KZ451982">
    <property type="protein sequence ID" value="PKA54856.1"/>
    <property type="molecule type" value="Genomic_DNA"/>
</dbReference>